<organism evidence="2 3">
    <name type="scientific">Nelumbo nucifera</name>
    <name type="common">Sacred lotus</name>
    <dbReference type="NCBI Taxonomy" id="4432"/>
    <lineage>
        <taxon>Eukaryota</taxon>
        <taxon>Viridiplantae</taxon>
        <taxon>Streptophyta</taxon>
        <taxon>Embryophyta</taxon>
        <taxon>Tracheophyta</taxon>
        <taxon>Spermatophyta</taxon>
        <taxon>Magnoliopsida</taxon>
        <taxon>Proteales</taxon>
        <taxon>Nelumbonaceae</taxon>
        <taxon>Nelumbo</taxon>
    </lineage>
</organism>
<dbReference type="EMBL" id="DUZY01000001">
    <property type="protein sequence ID" value="DAD20357.1"/>
    <property type="molecule type" value="Genomic_DNA"/>
</dbReference>
<proteinExistence type="predicted"/>
<evidence type="ECO:0000256" key="1">
    <source>
        <dbReference type="SAM" id="MobiDB-lite"/>
    </source>
</evidence>
<protein>
    <submittedName>
        <fullName evidence="2">Uncharacterized protein</fullName>
    </submittedName>
</protein>
<name>A0A822XJA8_NELNU</name>
<accession>A0A822XJA8</accession>
<dbReference type="AlphaFoldDB" id="A0A822XJA8"/>
<comment type="caution">
    <text evidence="2">The sequence shown here is derived from an EMBL/GenBank/DDBJ whole genome shotgun (WGS) entry which is preliminary data.</text>
</comment>
<sequence>MEINKKAKLLAVASKRATGKEPTGRTSGRNLLEAPYRNNSRPSGQKALAARVASARGDLKRSLGRLIRRTMSRSLLVGQYPRGGLLVGQGVDSVTSVDARRDQVLKQQAAKGWARDEHDHCNKVEAEVVNNKELLKKLKSSLASME</sequence>
<reference evidence="2 3" key="1">
    <citation type="journal article" date="2020" name="Mol. Biol. Evol.">
        <title>Distinct Expression and Methylation Patterns for Genes with Different Fates following a Single Whole-Genome Duplication in Flowering Plants.</title>
        <authorList>
            <person name="Shi T."/>
            <person name="Rahmani R.S."/>
            <person name="Gugger P.F."/>
            <person name="Wang M."/>
            <person name="Li H."/>
            <person name="Zhang Y."/>
            <person name="Li Z."/>
            <person name="Wang Q."/>
            <person name="Van de Peer Y."/>
            <person name="Marchal K."/>
            <person name="Chen J."/>
        </authorList>
    </citation>
    <scope>NUCLEOTIDE SEQUENCE [LARGE SCALE GENOMIC DNA]</scope>
    <source>
        <tissue evidence="2">Leaf</tissue>
    </source>
</reference>
<gene>
    <name evidence="2" type="ORF">HUJ06_021820</name>
</gene>
<feature type="region of interest" description="Disordered" evidence="1">
    <location>
        <begin position="13"/>
        <end position="44"/>
    </location>
</feature>
<evidence type="ECO:0000313" key="2">
    <source>
        <dbReference type="EMBL" id="DAD20357.1"/>
    </source>
</evidence>
<keyword evidence="3" id="KW-1185">Reference proteome</keyword>
<dbReference type="Proteomes" id="UP000607653">
    <property type="component" value="Unassembled WGS sequence"/>
</dbReference>
<evidence type="ECO:0000313" key="3">
    <source>
        <dbReference type="Proteomes" id="UP000607653"/>
    </source>
</evidence>